<dbReference type="Pfam" id="PF06462">
    <property type="entry name" value="Hyd_WA"/>
    <property type="match status" value="4"/>
</dbReference>
<dbReference type="InterPro" id="IPR001079">
    <property type="entry name" value="Galectin_CRD"/>
</dbReference>
<evidence type="ECO:0000256" key="3">
    <source>
        <dbReference type="ARBA" id="ARBA00022737"/>
    </source>
</evidence>
<dbReference type="Gene3D" id="2.60.120.200">
    <property type="match status" value="1"/>
</dbReference>
<dbReference type="PANTHER" id="PTHR23250:SF1">
    <property type="entry name" value="TECTONIN BETA-PROPELLER REPEAT-CONTAINING PROTEIN 1"/>
    <property type="match status" value="1"/>
</dbReference>
<name>T1GIE5_MEGSC</name>
<dbReference type="GO" id="GO:0030246">
    <property type="term" value="F:carbohydrate binding"/>
    <property type="evidence" value="ECO:0007669"/>
    <property type="project" value="UniProtKB-KW"/>
</dbReference>
<feature type="region of interest" description="Disordered" evidence="4">
    <location>
        <begin position="1"/>
        <end position="22"/>
    </location>
</feature>
<dbReference type="HOGENOM" id="CLU_437625_0_0_1"/>
<dbReference type="PANTHER" id="PTHR23250">
    <property type="entry name" value="DYSFERLIN-RELATED"/>
    <property type="match status" value="1"/>
</dbReference>
<accession>T1GIE5</accession>
<keyword evidence="3" id="KW-0677">Repeat</keyword>
<feature type="domain" description="Galectin" evidence="5">
    <location>
        <begin position="123"/>
        <end position="261"/>
    </location>
</feature>
<dbReference type="SUPFAM" id="SSF49899">
    <property type="entry name" value="Concanavalin A-like lectins/glucanases"/>
    <property type="match status" value="1"/>
</dbReference>
<dbReference type="EMBL" id="CAQQ02057161">
    <property type="status" value="NOT_ANNOTATED_CDS"/>
    <property type="molecule type" value="Genomic_DNA"/>
</dbReference>
<evidence type="ECO:0000259" key="5">
    <source>
        <dbReference type="PROSITE" id="PS51304"/>
    </source>
</evidence>
<evidence type="ECO:0000313" key="7">
    <source>
        <dbReference type="Proteomes" id="UP000015102"/>
    </source>
</evidence>
<dbReference type="Proteomes" id="UP000015102">
    <property type="component" value="Unassembled WGS sequence"/>
</dbReference>
<dbReference type="SMART" id="SM00694">
    <property type="entry name" value="DysFC"/>
    <property type="match status" value="1"/>
</dbReference>
<organism evidence="6 7">
    <name type="scientific">Megaselia scalaris</name>
    <name type="common">Humpbacked fly</name>
    <name type="synonym">Phora scalaris</name>
    <dbReference type="NCBI Taxonomy" id="36166"/>
    <lineage>
        <taxon>Eukaryota</taxon>
        <taxon>Metazoa</taxon>
        <taxon>Ecdysozoa</taxon>
        <taxon>Arthropoda</taxon>
        <taxon>Hexapoda</taxon>
        <taxon>Insecta</taxon>
        <taxon>Pterygota</taxon>
        <taxon>Neoptera</taxon>
        <taxon>Endopterygota</taxon>
        <taxon>Diptera</taxon>
        <taxon>Brachycera</taxon>
        <taxon>Muscomorpha</taxon>
        <taxon>Platypezoidea</taxon>
        <taxon>Phoridae</taxon>
        <taxon>Megaseliini</taxon>
        <taxon>Megaselia</taxon>
    </lineage>
</organism>
<protein>
    <recommendedName>
        <fullName evidence="5">Galectin domain-containing protein</fullName>
    </recommendedName>
</protein>
<dbReference type="PROSITE" id="PS51304">
    <property type="entry name" value="GALECTIN"/>
    <property type="match status" value="1"/>
</dbReference>
<dbReference type="InterPro" id="IPR006614">
    <property type="entry name" value="Peroxin/Ferlin"/>
</dbReference>
<dbReference type="Pfam" id="PF00337">
    <property type="entry name" value="Gal-bind_lectin"/>
    <property type="match status" value="1"/>
</dbReference>
<evidence type="ECO:0000256" key="2">
    <source>
        <dbReference type="ARBA" id="ARBA00022734"/>
    </source>
</evidence>
<proteinExistence type="inferred from homology"/>
<comment type="similarity">
    <text evidence="1">Belongs to the TECPR1 family.</text>
</comment>
<dbReference type="EnsemblMetazoa" id="MESCA003219-RA">
    <property type="protein sequence ID" value="MESCA003219-PA"/>
    <property type="gene ID" value="MESCA003219"/>
</dbReference>
<keyword evidence="2" id="KW-0430">Lectin</keyword>
<keyword evidence="7" id="KW-1185">Reference proteome</keyword>
<dbReference type="SMART" id="SM00908">
    <property type="entry name" value="Gal-bind_lectin"/>
    <property type="match status" value="1"/>
</dbReference>
<dbReference type="EMBL" id="CAQQ02057162">
    <property type="status" value="NOT_ANNOTATED_CDS"/>
    <property type="molecule type" value="Genomic_DNA"/>
</dbReference>
<evidence type="ECO:0000256" key="1">
    <source>
        <dbReference type="ARBA" id="ARBA00005966"/>
    </source>
</evidence>
<evidence type="ECO:0000256" key="4">
    <source>
        <dbReference type="SAM" id="MobiDB-lite"/>
    </source>
</evidence>
<dbReference type="GO" id="GO:0098588">
    <property type="term" value="C:bounding membrane of organelle"/>
    <property type="evidence" value="ECO:0007669"/>
    <property type="project" value="UniProtKB-ARBA"/>
</dbReference>
<dbReference type="AlphaFoldDB" id="T1GIE5"/>
<dbReference type="OMA" id="MEDWISH"/>
<dbReference type="InterPro" id="IPR013320">
    <property type="entry name" value="ConA-like_dom_sf"/>
</dbReference>
<dbReference type="InterPro" id="IPR051513">
    <property type="entry name" value="Tectonin_beta-prop"/>
</dbReference>
<dbReference type="Pfam" id="PF06398">
    <property type="entry name" value="Pex24p"/>
    <property type="match status" value="1"/>
</dbReference>
<dbReference type="CDD" id="cd00070">
    <property type="entry name" value="GLECT"/>
    <property type="match status" value="1"/>
</dbReference>
<dbReference type="InterPro" id="IPR006624">
    <property type="entry name" value="Beta-propeller_rpt_TECPR"/>
</dbReference>
<evidence type="ECO:0000313" key="6">
    <source>
        <dbReference type="EnsemblMetazoa" id="MESCA003219-PA"/>
    </source>
</evidence>
<dbReference type="SMART" id="SM00693">
    <property type="entry name" value="DysFN"/>
    <property type="match status" value="1"/>
</dbReference>
<dbReference type="InterPro" id="IPR010482">
    <property type="entry name" value="TECPR1-like_DysF"/>
</dbReference>
<reference evidence="6" key="2">
    <citation type="submission" date="2015-06" db="UniProtKB">
        <authorList>
            <consortium name="EnsemblMetazoa"/>
        </authorList>
    </citation>
    <scope>IDENTIFICATION</scope>
</reference>
<sequence>MHAALRSSADMATKSSDDTGTFTVLNPDGVTTKIQFSLSEITCVQCCSEAGSPRIALHAPKLKNGCSPIKLQFSGDSEMEDWISHFNSVCSQINAVYGKPSRNSIWTTSNLGDVEISALETPYYNNLCNGMPIGTDLDISGCVYDDADQIRFDLQCHHRIKTKPKIEKYRMIAMHLNPRFNEKTIVFNTMEESEWCDEIRNDDMVFAPGHSFNLLIRSTNYGYEIFINKKLYFTYKHKIDPDSVSCLYVSGRVKLFKILYKCKNPIIPILDCFWRPIGGHLKKVYACQNGIVWGIGCDNTPWAYTGGCGGTFIKGVESPSGKIHSMTDTHNFYVYENQRWNPLSGYNTTGLPTDRHMWSDVTGKQKRSKEHTKLLSMHFQWISDWMVDFQTPGGVDKDGWQYAVDFPSSYHANKKITDYVRRRRFIPNDTCLDTDEFIDVWAVTTNGEVLIRNGVCESNPCGQSWDHIPSEATLAGICISGNGKIWSLDRSGTVYYRYGITKENNYGDTWQALESPQGVVYKQIAAGEAGIWALDTQGRLSVRMEINQTFPEGSHWKIIPNIPKSPPSLEAEIGFKSITVGKEVWAISKTGIVCKRCGINKINPAGSGWQLGIPGDWQYISAEGL</sequence>
<reference evidence="7" key="1">
    <citation type="submission" date="2013-02" db="EMBL/GenBank/DDBJ databases">
        <authorList>
            <person name="Hughes D."/>
        </authorList>
    </citation>
    <scope>NUCLEOTIDE SEQUENCE</scope>
    <source>
        <strain>Durham</strain>
        <strain evidence="7">NC isolate 2 -- Noor lab</strain>
    </source>
</reference>
<dbReference type="SMART" id="SM00276">
    <property type="entry name" value="GLECT"/>
    <property type="match status" value="1"/>
</dbReference>
<dbReference type="SMART" id="SM00706">
    <property type="entry name" value="TECPR"/>
    <property type="match status" value="5"/>
</dbReference>
<dbReference type="STRING" id="36166.T1GIE5"/>
<dbReference type="GO" id="GO:0005737">
    <property type="term" value="C:cytoplasm"/>
    <property type="evidence" value="ECO:0007669"/>
    <property type="project" value="UniProtKB-ARBA"/>
</dbReference>